<gene>
    <name evidence="2" type="ORF">BE17_12175</name>
</gene>
<dbReference type="AlphaFoldDB" id="A0A150RHY2"/>
<name>A0A150RHY2_SORCE</name>
<evidence type="ECO:0000313" key="2">
    <source>
        <dbReference type="EMBL" id="KYF79889.1"/>
    </source>
</evidence>
<reference evidence="2 3" key="1">
    <citation type="submission" date="2014-02" db="EMBL/GenBank/DDBJ databases">
        <title>The small core and large imbalanced accessory genome model reveals a collaborative survival strategy of Sorangium cellulosum strains in nature.</title>
        <authorList>
            <person name="Han K."/>
            <person name="Peng R."/>
            <person name="Blom J."/>
            <person name="Li Y.-Z."/>
        </authorList>
    </citation>
    <scope>NUCLEOTIDE SEQUENCE [LARGE SCALE GENOMIC DNA]</scope>
    <source>
        <strain evidence="2 3">So0011-07</strain>
    </source>
</reference>
<feature type="region of interest" description="Disordered" evidence="1">
    <location>
        <begin position="1"/>
        <end position="23"/>
    </location>
</feature>
<protein>
    <submittedName>
        <fullName evidence="2">Uncharacterized protein</fullName>
    </submittedName>
</protein>
<dbReference type="EMBL" id="JEMB01002598">
    <property type="protein sequence ID" value="KYF79889.1"/>
    <property type="molecule type" value="Genomic_DNA"/>
</dbReference>
<evidence type="ECO:0000313" key="3">
    <source>
        <dbReference type="Proteomes" id="UP000075635"/>
    </source>
</evidence>
<accession>A0A150RHY2</accession>
<sequence>MSRSPMRSVPHHRTTAPCPRSDAIEREYPSSRVIALDDALFAFSAPPAAGARGGYSEHAEIAMALSAQILRIQQLVGPVATMAGGRDPEARGDA</sequence>
<comment type="caution">
    <text evidence="2">The sequence shown here is derived from an EMBL/GenBank/DDBJ whole genome shotgun (WGS) entry which is preliminary data.</text>
</comment>
<organism evidence="2 3">
    <name type="scientific">Sorangium cellulosum</name>
    <name type="common">Polyangium cellulosum</name>
    <dbReference type="NCBI Taxonomy" id="56"/>
    <lineage>
        <taxon>Bacteria</taxon>
        <taxon>Pseudomonadati</taxon>
        <taxon>Myxococcota</taxon>
        <taxon>Polyangia</taxon>
        <taxon>Polyangiales</taxon>
        <taxon>Polyangiaceae</taxon>
        <taxon>Sorangium</taxon>
    </lineage>
</organism>
<evidence type="ECO:0000256" key="1">
    <source>
        <dbReference type="SAM" id="MobiDB-lite"/>
    </source>
</evidence>
<dbReference type="Proteomes" id="UP000075635">
    <property type="component" value="Unassembled WGS sequence"/>
</dbReference>
<proteinExistence type="predicted"/>